<dbReference type="AlphaFoldDB" id="M6V928"/>
<comment type="caution">
    <text evidence="1">The sequence shown here is derived from an EMBL/GenBank/DDBJ whole genome shotgun (WGS) entry which is preliminary data.</text>
</comment>
<protein>
    <submittedName>
        <fullName evidence="1">Uncharacterized protein</fullName>
    </submittedName>
</protein>
<proteinExistence type="predicted"/>
<evidence type="ECO:0000313" key="2">
    <source>
        <dbReference type="Proteomes" id="UP000012112"/>
    </source>
</evidence>
<dbReference type="Proteomes" id="UP000012112">
    <property type="component" value="Unassembled WGS sequence"/>
</dbReference>
<dbReference type="OrthoDB" id="5142235at2"/>
<gene>
    <name evidence="1" type="ORF">LEP1GSC172_3313</name>
</gene>
<organism evidence="1 2">
    <name type="scientific">Leptospira noguchii</name>
    <dbReference type="NCBI Taxonomy" id="28182"/>
    <lineage>
        <taxon>Bacteria</taxon>
        <taxon>Pseudomonadati</taxon>
        <taxon>Spirochaetota</taxon>
        <taxon>Spirochaetia</taxon>
        <taxon>Leptospirales</taxon>
        <taxon>Leptospiraceae</taxon>
        <taxon>Leptospira</taxon>
    </lineage>
</organism>
<sequence length="227" mass="26015">MSFRNLIITAELGSPLCGEPPMLDSLLMYELTKRMGLAYKVSRSEPLEQVNVGGLPISKFKIGVNDFTYCVSNPIVPKPKSEWVEHLQKKFQSDDALLLSTSQRKSIMTTSGPYKARRAPEVIRNIESVKWFLYGDRHGVRNLLKKITSIGHKRSVGYGKVTEWRYDYVDFQADIFIKNDSGEKILMKTIPLEDAIKHNLTGFRKSFGGWKDPYWHPQNFRDIAIPC</sequence>
<dbReference type="EMBL" id="AKWD02000033">
    <property type="protein sequence ID" value="EMO53927.1"/>
    <property type="molecule type" value="Genomic_DNA"/>
</dbReference>
<dbReference type="RefSeq" id="WP_002178228.1">
    <property type="nucleotide sequence ID" value="NZ_AKWD02000033.1"/>
</dbReference>
<evidence type="ECO:0000313" key="1">
    <source>
        <dbReference type="EMBL" id="EMO53927.1"/>
    </source>
</evidence>
<accession>M6V928</accession>
<name>M6V928_9LEPT</name>
<reference evidence="1 2" key="1">
    <citation type="submission" date="2013-01" db="EMBL/GenBank/DDBJ databases">
        <authorList>
            <person name="Harkins D.M."/>
            <person name="Durkin A.S."/>
            <person name="Brinkac L.M."/>
            <person name="Haft D.H."/>
            <person name="Selengut J.D."/>
            <person name="Sanka R."/>
            <person name="DePew J."/>
            <person name="Purushe J."/>
            <person name="Matthias M.A."/>
            <person name="Vinetz J.M."/>
            <person name="Sutton G.G."/>
            <person name="Nierman W.C."/>
            <person name="Fouts D.E."/>
        </authorList>
    </citation>
    <scope>NUCLEOTIDE SEQUENCE [LARGE SCALE GENOMIC DNA]</scope>
    <source>
        <strain evidence="1 2">HAI1536</strain>
    </source>
</reference>